<protein>
    <submittedName>
        <fullName evidence="1">Uncharacterized protein</fullName>
    </submittedName>
</protein>
<organism evidence="1 2">
    <name type="scientific">Rotaria socialis</name>
    <dbReference type="NCBI Taxonomy" id="392032"/>
    <lineage>
        <taxon>Eukaryota</taxon>
        <taxon>Metazoa</taxon>
        <taxon>Spiralia</taxon>
        <taxon>Gnathifera</taxon>
        <taxon>Rotifera</taxon>
        <taxon>Eurotatoria</taxon>
        <taxon>Bdelloidea</taxon>
        <taxon>Philodinida</taxon>
        <taxon>Philodinidae</taxon>
        <taxon>Rotaria</taxon>
    </lineage>
</organism>
<dbReference type="EMBL" id="CAJOBR010019451">
    <property type="protein sequence ID" value="CAF4923186.1"/>
    <property type="molecule type" value="Genomic_DNA"/>
</dbReference>
<dbReference type="AlphaFoldDB" id="A0A821WBS0"/>
<proteinExistence type="predicted"/>
<sequence>MPSVSTLIADIQAPTQITSIKPTTILIPQDSS</sequence>
<evidence type="ECO:0000313" key="1">
    <source>
        <dbReference type="EMBL" id="CAF4923186.1"/>
    </source>
</evidence>
<accession>A0A821WBS0</accession>
<feature type="non-terminal residue" evidence="1">
    <location>
        <position position="32"/>
    </location>
</feature>
<gene>
    <name evidence="1" type="ORF">QYT958_LOCUS31527</name>
</gene>
<reference evidence="1" key="1">
    <citation type="submission" date="2021-02" db="EMBL/GenBank/DDBJ databases">
        <authorList>
            <person name="Nowell W R."/>
        </authorList>
    </citation>
    <scope>NUCLEOTIDE SEQUENCE</scope>
</reference>
<dbReference type="Proteomes" id="UP000663848">
    <property type="component" value="Unassembled WGS sequence"/>
</dbReference>
<comment type="caution">
    <text evidence="1">The sequence shown here is derived from an EMBL/GenBank/DDBJ whole genome shotgun (WGS) entry which is preliminary data.</text>
</comment>
<evidence type="ECO:0000313" key="2">
    <source>
        <dbReference type="Proteomes" id="UP000663848"/>
    </source>
</evidence>
<name>A0A821WBS0_9BILA</name>